<evidence type="ECO:0000313" key="3">
    <source>
        <dbReference type="Proteomes" id="UP001569428"/>
    </source>
</evidence>
<feature type="chain" id="PRO_5047458972" description="Protein activator of alkane oxidation PraB" evidence="1">
    <location>
        <begin position="20"/>
        <end position="156"/>
    </location>
</feature>
<evidence type="ECO:0008006" key="4">
    <source>
        <dbReference type="Google" id="ProtNLM"/>
    </source>
</evidence>
<organism evidence="2 3">
    <name type="scientific">Microbulbifer epialgicus</name>
    <dbReference type="NCBI Taxonomy" id="393907"/>
    <lineage>
        <taxon>Bacteria</taxon>
        <taxon>Pseudomonadati</taxon>
        <taxon>Pseudomonadota</taxon>
        <taxon>Gammaproteobacteria</taxon>
        <taxon>Cellvibrionales</taxon>
        <taxon>Microbulbiferaceae</taxon>
        <taxon>Microbulbifer</taxon>
    </lineage>
</organism>
<protein>
    <recommendedName>
        <fullName evidence="4">Protein activator of alkane oxidation PraB</fullName>
    </recommendedName>
</protein>
<dbReference type="Proteomes" id="UP001569428">
    <property type="component" value="Unassembled WGS sequence"/>
</dbReference>
<keyword evidence="1" id="KW-0732">Signal</keyword>
<dbReference type="EMBL" id="JBGMEK010000002">
    <property type="protein sequence ID" value="MFA0809569.1"/>
    <property type="molecule type" value="Genomic_DNA"/>
</dbReference>
<gene>
    <name evidence="2" type="ORF">ACCI49_01445</name>
</gene>
<sequence>MKKILIALTLVIASIGAAADTWSPQATIGLVNVGTRSIEVSGGLTFACNLSGSVTIDAAGNASVGSLSLIEGFACPAIFFNSLPYTMVGNTDNTVTLQEVNMSGVTGHCFGDLTGDFNQATGELSFNNAVLPNVGTGLDCKISGTISTNPQVSFVP</sequence>
<reference evidence="2 3" key="1">
    <citation type="submission" date="2024-08" db="EMBL/GenBank/DDBJ databases">
        <authorList>
            <person name="Ishaq N."/>
        </authorList>
    </citation>
    <scope>NUCLEOTIDE SEQUENCE [LARGE SCALE GENOMIC DNA]</scope>
    <source>
        <strain evidence="2 3">DSM 18651</strain>
    </source>
</reference>
<keyword evidence="3" id="KW-1185">Reference proteome</keyword>
<dbReference type="RefSeq" id="WP_371837189.1">
    <property type="nucleotide sequence ID" value="NZ_JBGMEK010000002.1"/>
</dbReference>
<accession>A0ABV4NUP9</accession>
<evidence type="ECO:0000256" key="1">
    <source>
        <dbReference type="SAM" id="SignalP"/>
    </source>
</evidence>
<comment type="caution">
    <text evidence="2">The sequence shown here is derived from an EMBL/GenBank/DDBJ whole genome shotgun (WGS) entry which is preliminary data.</text>
</comment>
<feature type="signal peptide" evidence="1">
    <location>
        <begin position="1"/>
        <end position="19"/>
    </location>
</feature>
<name>A0ABV4NUP9_9GAMM</name>
<proteinExistence type="predicted"/>
<evidence type="ECO:0000313" key="2">
    <source>
        <dbReference type="EMBL" id="MFA0809569.1"/>
    </source>
</evidence>